<sequence>MIAVRKTLPASLTVATISLLTGLLISANARADDIAGPNATGKVAEISALTSAFDSPQTCRNFDPIERYGNELRFHIRRNDSPVGSHIVQFHRGTDGIQVVAQSNIDISFLGFNAYSFRYRSESLWQDGKLAALSVKVDDDGDLTEISAKQDNGQLLVTGPDGEKALPAGIFPTDHWNCGVLNSTSVLNTLTGNANDVTIEAKDREQLRTTSGTLMATHFTYSGDLITNAWYDQDGRWVGLQFEASDGSTIIYRCMNCMTRTGQKDRG</sequence>
<dbReference type="RefSeq" id="WP_276652975.1">
    <property type="nucleotide sequence ID" value="NZ_DOOG01000168.1"/>
</dbReference>
<dbReference type="EMBL" id="DOOG01000168">
    <property type="protein sequence ID" value="HBV00433.1"/>
    <property type="molecule type" value="Genomic_DNA"/>
</dbReference>
<gene>
    <name evidence="2" type="ORF">DEF21_21375</name>
    <name evidence="3" type="ORF">DHR80_00265</name>
</gene>
<comment type="caution">
    <text evidence="2">The sequence shown here is derived from an EMBL/GenBank/DDBJ whole genome shotgun (WGS) entry which is preliminary data.</text>
</comment>
<dbReference type="Pfam" id="PF19630">
    <property type="entry name" value="DUF6134"/>
    <property type="match status" value="1"/>
</dbReference>
<evidence type="ECO:0000256" key="1">
    <source>
        <dbReference type="SAM" id="SignalP"/>
    </source>
</evidence>
<dbReference type="AlphaFoldDB" id="A0A358HZK3"/>
<evidence type="ECO:0000313" key="3">
    <source>
        <dbReference type="EMBL" id="HCW65647.1"/>
    </source>
</evidence>
<keyword evidence="1" id="KW-0732">Signal</keyword>
<reference evidence="4 5" key="1">
    <citation type="journal article" date="2018" name="Nat. Biotechnol.">
        <title>A standardized bacterial taxonomy based on genome phylogeny substantially revises the tree of life.</title>
        <authorList>
            <person name="Parks D.H."/>
            <person name="Chuvochina M."/>
            <person name="Waite D.W."/>
            <person name="Rinke C."/>
            <person name="Skarshewski A."/>
            <person name="Chaumeil P.A."/>
            <person name="Hugenholtz P."/>
        </authorList>
    </citation>
    <scope>NUCLEOTIDE SEQUENCE [LARGE SCALE GENOMIC DNA]</scope>
    <source>
        <strain evidence="2">UBA8707</strain>
        <strain evidence="3">UBA9881</strain>
    </source>
</reference>
<proteinExistence type="predicted"/>
<feature type="signal peptide" evidence="1">
    <location>
        <begin position="1"/>
        <end position="31"/>
    </location>
</feature>
<accession>A0A358HZK3</accession>
<dbReference type="EMBL" id="DPOP01000003">
    <property type="protein sequence ID" value="HCW65647.1"/>
    <property type="molecule type" value="Genomic_DNA"/>
</dbReference>
<dbReference type="Proteomes" id="UP000264179">
    <property type="component" value="Unassembled WGS sequence"/>
</dbReference>
<dbReference type="InterPro" id="IPR045767">
    <property type="entry name" value="DUF6134"/>
</dbReference>
<dbReference type="Proteomes" id="UP000264753">
    <property type="component" value="Unassembled WGS sequence"/>
</dbReference>
<name>A0A358HZK3_9PROT</name>
<organism evidence="2 5">
    <name type="scientific">Thalassospira lucentensis</name>
    <dbReference type="NCBI Taxonomy" id="168935"/>
    <lineage>
        <taxon>Bacteria</taxon>
        <taxon>Pseudomonadati</taxon>
        <taxon>Pseudomonadota</taxon>
        <taxon>Alphaproteobacteria</taxon>
        <taxon>Rhodospirillales</taxon>
        <taxon>Thalassospiraceae</taxon>
        <taxon>Thalassospira</taxon>
    </lineage>
</organism>
<feature type="chain" id="PRO_5036067768" evidence="1">
    <location>
        <begin position="32"/>
        <end position="267"/>
    </location>
</feature>
<protein>
    <submittedName>
        <fullName evidence="2">Uncharacterized protein</fullName>
    </submittedName>
</protein>
<evidence type="ECO:0000313" key="2">
    <source>
        <dbReference type="EMBL" id="HBV00433.1"/>
    </source>
</evidence>
<evidence type="ECO:0000313" key="4">
    <source>
        <dbReference type="Proteomes" id="UP000264179"/>
    </source>
</evidence>
<evidence type="ECO:0000313" key="5">
    <source>
        <dbReference type="Proteomes" id="UP000264753"/>
    </source>
</evidence>